<comment type="caution">
    <text evidence="2">The sequence shown here is derived from an EMBL/GenBank/DDBJ whole genome shotgun (WGS) entry which is preliminary data.</text>
</comment>
<protein>
    <recommendedName>
        <fullName evidence="1">DUF1653 domain-containing protein</fullName>
    </recommendedName>
</protein>
<evidence type="ECO:0000313" key="2">
    <source>
        <dbReference type="EMBL" id="OGM32528.1"/>
    </source>
</evidence>
<evidence type="ECO:0000259" key="1">
    <source>
        <dbReference type="Pfam" id="PF07866"/>
    </source>
</evidence>
<dbReference type="InterPro" id="IPR037135">
    <property type="entry name" value="DUF1653-like_dom_sf"/>
</dbReference>
<dbReference type="EMBL" id="MGGP01000014">
    <property type="protein sequence ID" value="OGM32528.1"/>
    <property type="molecule type" value="Genomic_DNA"/>
</dbReference>
<name>A0A1F7Z0P4_9BACT</name>
<dbReference type="AlphaFoldDB" id="A0A1F7Z0P4"/>
<proteinExistence type="predicted"/>
<dbReference type="Pfam" id="PF07866">
    <property type="entry name" value="DUF1653"/>
    <property type="match status" value="1"/>
</dbReference>
<reference evidence="2 3" key="1">
    <citation type="journal article" date="2016" name="Nat. Commun.">
        <title>Thousands of microbial genomes shed light on interconnected biogeochemical processes in an aquifer system.</title>
        <authorList>
            <person name="Anantharaman K."/>
            <person name="Brown C.T."/>
            <person name="Hug L.A."/>
            <person name="Sharon I."/>
            <person name="Castelle C.J."/>
            <person name="Probst A.J."/>
            <person name="Thomas B.C."/>
            <person name="Singh A."/>
            <person name="Wilkins M.J."/>
            <person name="Karaoz U."/>
            <person name="Brodie E.L."/>
            <person name="Williams K.H."/>
            <person name="Hubbard S.S."/>
            <person name="Banfield J.F."/>
        </authorList>
    </citation>
    <scope>NUCLEOTIDE SEQUENCE [LARGE SCALE GENOMIC DNA]</scope>
</reference>
<organism evidence="2 3">
    <name type="scientific">Candidatus Woesebacteria bacterium RIFCSPHIGHO2_01_FULL_44_21</name>
    <dbReference type="NCBI Taxonomy" id="1802503"/>
    <lineage>
        <taxon>Bacteria</taxon>
        <taxon>Candidatus Woeseibacteriota</taxon>
    </lineage>
</organism>
<dbReference type="InterPro" id="IPR023387">
    <property type="entry name" value="DUF1653-like_dom"/>
</dbReference>
<dbReference type="Gene3D" id="2.30.30.320">
    <property type="entry name" value="DUF1653-like domain"/>
    <property type="match status" value="1"/>
</dbReference>
<gene>
    <name evidence="2" type="ORF">A2803_03145</name>
</gene>
<dbReference type="Proteomes" id="UP000178870">
    <property type="component" value="Unassembled WGS sequence"/>
</dbReference>
<accession>A0A1F7Z0P4</accession>
<sequence>MDKQTTKAKKEVEVGGIYYHYKNPDKFYVVESVGFLENTEELCVIYRALYGKGIVWVRTLDNFLEKANGKIRFTKIKN</sequence>
<evidence type="ECO:0000313" key="3">
    <source>
        <dbReference type="Proteomes" id="UP000178870"/>
    </source>
</evidence>
<feature type="domain" description="DUF1653" evidence="1">
    <location>
        <begin position="16"/>
        <end position="70"/>
    </location>
</feature>